<evidence type="ECO:0000313" key="4">
    <source>
        <dbReference type="Proteomes" id="UP001165685"/>
    </source>
</evidence>
<sequence>MRPRRPRPLAALFAAAVAVLGAAAGCGADEELATARAAAGDLSASMLRPQAEDAFSRKGHPIAGRLECSADTGSDDTGTVRLVCTGMTRDEQQAEVSGRIGYAAVTGREDGDDGLPGRFVGRVGGDEVFVVTCFDCKPAPVVDGDGGEGAEAGADKDTDTDTAKDSDGDG</sequence>
<feature type="signal peptide" evidence="2">
    <location>
        <begin position="1"/>
        <end position="24"/>
    </location>
</feature>
<dbReference type="Proteomes" id="UP001165685">
    <property type="component" value="Unassembled WGS sequence"/>
</dbReference>
<feature type="chain" id="PRO_5045525485" description="Lipoprotein" evidence="2">
    <location>
        <begin position="25"/>
        <end position="170"/>
    </location>
</feature>
<gene>
    <name evidence="3" type="ORF">O4U47_21440</name>
</gene>
<reference evidence="3" key="1">
    <citation type="submission" date="2023-01" db="EMBL/GenBank/DDBJ databases">
        <title>Draft genome sequence of Nocardiopsis sp. LSu2-4 isolated from halophytes.</title>
        <authorList>
            <person name="Duangmal K."/>
            <person name="Chantavorakit T."/>
        </authorList>
    </citation>
    <scope>NUCLEOTIDE SEQUENCE</scope>
    <source>
        <strain evidence="3">LSu2-4</strain>
    </source>
</reference>
<proteinExistence type="predicted"/>
<organism evidence="3 4">
    <name type="scientific">Nocardiopsis suaedae</name>
    <dbReference type="NCBI Taxonomy" id="3018444"/>
    <lineage>
        <taxon>Bacteria</taxon>
        <taxon>Bacillati</taxon>
        <taxon>Actinomycetota</taxon>
        <taxon>Actinomycetes</taxon>
        <taxon>Streptosporangiales</taxon>
        <taxon>Nocardiopsidaceae</taxon>
        <taxon>Nocardiopsis</taxon>
    </lineage>
</organism>
<dbReference type="PROSITE" id="PS51257">
    <property type="entry name" value="PROKAR_LIPOPROTEIN"/>
    <property type="match status" value="1"/>
</dbReference>
<feature type="compositionally biased region" description="Basic and acidic residues" evidence="1">
    <location>
        <begin position="153"/>
        <end position="170"/>
    </location>
</feature>
<accession>A0ABT4TQX4</accession>
<evidence type="ECO:0008006" key="5">
    <source>
        <dbReference type="Google" id="ProtNLM"/>
    </source>
</evidence>
<evidence type="ECO:0000313" key="3">
    <source>
        <dbReference type="EMBL" id="MDA2807083.1"/>
    </source>
</evidence>
<comment type="caution">
    <text evidence="3">The sequence shown here is derived from an EMBL/GenBank/DDBJ whole genome shotgun (WGS) entry which is preliminary data.</text>
</comment>
<name>A0ABT4TQX4_9ACTN</name>
<protein>
    <recommendedName>
        <fullName evidence="5">Lipoprotein</fullName>
    </recommendedName>
</protein>
<keyword evidence="2" id="KW-0732">Signal</keyword>
<dbReference type="RefSeq" id="WP_270679714.1">
    <property type="nucleotide sequence ID" value="NZ_JAQFWP010000046.1"/>
</dbReference>
<evidence type="ECO:0000256" key="1">
    <source>
        <dbReference type="SAM" id="MobiDB-lite"/>
    </source>
</evidence>
<keyword evidence="4" id="KW-1185">Reference proteome</keyword>
<feature type="region of interest" description="Disordered" evidence="1">
    <location>
        <begin position="139"/>
        <end position="170"/>
    </location>
</feature>
<dbReference type="EMBL" id="JAQFWP010000046">
    <property type="protein sequence ID" value="MDA2807083.1"/>
    <property type="molecule type" value="Genomic_DNA"/>
</dbReference>
<evidence type="ECO:0000256" key="2">
    <source>
        <dbReference type="SAM" id="SignalP"/>
    </source>
</evidence>